<dbReference type="CDD" id="cd03590">
    <property type="entry name" value="CLECT_DC-SIGN_like"/>
    <property type="match status" value="1"/>
</dbReference>
<dbReference type="AlphaFoldDB" id="A0A3P8V218"/>
<organism evidence="5 6">
    <name type="scientific">Cynoglossus semilaevis</name>
    <name type="common">Tongue sole</name>
    <dbReference type="NCBI Taxonomy" id="244447"/>
    <lineage>
        <taxon>Eukaryota</taxon>
        <taxon>Metazoa</taxon>
        <taxon>Chordata</taxon>
        <taxon>Craniata</taxon>
        <taxon>Vertebrata</taxon>
        <taxon>Euteleostomi</taxon>
        <taxon>Actinopterygii</taxon>
        <taxon>Neopterygii</taxon>
        <taxon>Teleostei</taxon>
        <taxon>Neoteleostei</taxon>
        <taxon>Acanthomorphata</taxon>
        <taxon>Carangaria</taxon>
        <taxon>Pleuronectiformes</taxon>
        <taxon>Pleuronectoidei</taxon>
        <taxon>Cynoglossidae</taxon>
        <taxon>Cynoglossinae</taxon>
        <taxon>Cynoglossus</taxon>
    </lineage>
</organism>
<dbReference type="PANTHER" id="PTHR46746">
    <property type="entry name" value="KILLER CELL LECTIN-LIKE RECEPTOR SUBFAMILY F MEMBER 2"/>
    <property type="match status" value="1"/>
</dbReference>
<dbReference type="InterPro" id="IPR016187">
    <property type="entry name" value="CTDL_fold"/>
</dbReference>
<keyword evidence="2" id="KW-1015">Disulfide bond</keyword>
<feature type="transmembrane region" description="Helical" evidence="3">
    <location>
        <begin position="30"/>
        <end position="58"/>
    </location>
</feature>
<dbReference type="GO" id="GO:0030246">
    <property type="term" value="F:carbohydrate binding"/>
    <property type="evidence" value="ECO:0007669"/>
    <property type="project" value="UniProtKB-KW"/>
</dbReference>
<protein>
    <submittedName>
        <fullName evidence="5">C-type lectin domain family 10 member A-like</fullName>
    </submittedName>
</protein>
<name>A0A3P8V218_CYNSE</name>
<dbReference type="InterPro" id="IPR051379">
    <property type="entry name" value="C-type_Lectin_Receptor_IMM"/>
</dbReference>
<evidence type="ECO:0000313" key="5">
    <source>
        <dbReference type="Ensembl" id="ENSCSEP00000008139.1"/>
    </source>
</evidence>
<dbReference type="GeneID" id="103389318"/>
<keyword evidence="3" id="KW-1133">Transmembrane helix</keyword>
<keyword evidence="3" id="KW-0812">Transmembrane</keyword>
<dbReference type="InterPro" id="IPR001304">
    <property type="entry name" value="C-type_lectin-like"/>
</dbReference>
<dbReference type="Gene3D" id="3.10.100.10">
    <property type="entry name" value="Mannose-Binding Protein A, subunit A"/>
    <property type="match status" value="1"/>
</dbReference>
<dbReference type="Pfam" id="PF00059">
    <property type="entry name" value="Lectin_C"/>
    <property type="match status" value="1"/>
</dbReference>
<dbReference type="SUPFAM" id="SSF56436">
    <property type="entry name" value="C-type lectin-like"/>
    <property type="match status" value="1"/>
</dbReference>
<keyword evidence="1" id="KW-0430">Lectin</keyword>
<dbReference type="OrthoDB" id="2142683at2759"/>
<dbReference type="Ensembl" id="ENSCSET00000008225.1">
    <property type="protein sequence ID" value="ENSCSEP00000008139.1"/>
    <property type="gene ID" value="ENSCSEG00000005217.1"/>
</dbReference>
<proteinExistence type="predicted"/>
<reference evidence="5" key="3">
    <citation type="submission" date="2025-09" db="UniProtKB">
        <authorList>
            <consortium name="Ensembl"/>
        </authorList>
    </citation>
    <scope>IDENTIFICATION</scope>
</reference>
<reference evidence="5" key="2">
    <citation type="submission" date="2025-08" db="UniProtKB">
        <authorList>
            <consortium name="Ensembl"/>
        </authorList>
    </citation>
    <scope>IDENTIFICATION</scope>
</reference>
<accession>A0A3P8V218</accession>
<evidence type="ECO:0000256" key="1">
    <source>
        <dbReference type="ARBA" id="ARBA00022734"/>
    </source>
</evidence>
<dbReference type="GeneTree" id="ENSGT00940000165297"/>
<dbReference type="RefSeq" id="XP_024916563.1">
    <property type="nucleotide sequence ID" value="XM_025060795.1"/>
</dbReference>
<dbReference type="PROSITE" id="PS50041">
    <property type="entry name" value="C_TYPE_LECTIN_2"/>
    <property type="match status" value="1"/>
</dbReference>
<keyword evidence="6" id="KW-1185">Reference proteome</keyword>
<evidence type="ECO:0000256" key="2">
    <source>
        <dbReference type="ARBA" id="ARBA00023157"/>
    </source>
</evidence>
<dbReference type="PANTHER" id="PTHR46746:SF9">
    <property type="entry name" value="CD209 ANTIGEN-LIKE PROTEIN C-LIKE"/>
    <property type="match status" value="1"/>
</dbReference>
<evidence type="ECO:0000259" key="4">
    <source>
        <dbReference type="PROSITE" id="PS50041"/>
    </source>
</evidence>
<keyword evidence="3" id="KW-0472">Membrane</keyword>
<evidence type="ECO:0000256" key="3">
    <source>
        <dbReference type="SAM" id="Phobius"/>
    </source>
</evidence>
<evidence type="ECO:0000313" key="6">
    <source>
        <dbReference type="Proteomes" id="UP000265120"/>
    </source>
</evidence>
<dbReference type="Proteomes" id="UP000265120">
    <property type="component" value="Chromosome 1"/>
</dbReference>
<dbReference type="InterPro" id="IPR016186">
    <property type="entry name" value="C-type_lectin-like/link_sf"/>
</dbReference>
<dbReference type="InParanoid" id="A0A3P8V218"/>
<dbReference type="SMART" id="SM00034">
    <property type="entry name" value="CLECT"/>
    <property type="match status" value="1"/>
</dbReference>
<sequence length="235" mass="27400">MAENIYLNTEDVSKMKVSGAVQRASRPRRWLFPALITGVLIIIIIIIIIEVWLTYVMLRNHQWSLEQQVSSIRNESQRHDQSIATLRCGIYSILSNDSAVDGCCPNNWTHSGFSCYFFSKFPLTWNKSKTWCENKDSHLVKFNTDKEWNFITSKTSSQLYWIGLSDWRTGKWEWVDQTEYIMDSRHWRPGQPDNWKDHGHGDEGEDCAHLITNGFNDLCCFTPLKFICQKPSGRP</sequence>
<dbReference type="InterPro" id="IPR033989">
    <property type="entry name" value="CD209-like_CTLD"/>
</dbReference>
<reference evidence="5 6" key="1">
    <citation type="journal article" date="2014" name="Nat. Genet.">
        <title>Whole-genome sequence of a flatfish provides insights into ZW sex chromosome evolution and adaptation to a benthic lifestyle.</title>
        <authorList>
            <person name="Chen S."/>
            <person name="Zhang G."/>
            <person name="Shao C."/>
            <person name="Huang Q."/>
            <person name="Liu G."/>
            <person name="Zhang P."/>
            <person name="Song W."/>
            <person name="An N."/>
            <person name="Chalopin D."/>
            <person name="Volff J.N."/>
            <person name="Hong Y."/>
            <person name="Li Q."/>
            <person name="Sha Z."/>
            <person name="Zhou H."/>
            <person name="Xie M."/>
            <person name="Yu Q."/>
            <person name="Liu Y."/>
            <person name="Xiang H."/>
            <person name="Wang N."/>
            <person name="Wu K."/>
            <person name="Yang C."/>
            <person name="Zhou Q."/>
            <person name="Liao X."/>
            <person name="Yang L."/>
            <person name="Hu Q."/>
            <person name="Zhang J."/>
            <person name="Meng L."/>
            <person name="Jin L."/>
            <person name="Tian Y."/>
            <person name="Lian J."/>
            <person name="Yang J."/>
            <person name="Miao G."/>
            <person name="Liu S."/>
            <person name="Liang Z."/>
            <person name="Yan F."/>
            <person name="Li Y."/>
            <person name="Sun B."/>
            <person name="Zhang H."/>
            <person name="Zhang J."/>
            <person name="Zhu Y."/>
            <person name="Du M."/>
            <person name="Zhao Y."/>
            <person name="Schartl M."/>
            <person name="Tang Q."/>
            <person name="Wang J."/>
        </authorList>
    </citation>
    <scope>NUCLEOTIDE SEQUENCE</scope>
</reference>
<feature type="domain" description="C-type lectin" evidence="4">
    <location>
        <begin position="111"/>
        <end position="229"/>
    </location>
</feature>